<evidence type="ECO:0000313" key="5">
    <source>
        <dbReference type="Proteomes" id="UP000254866"/>
    </source>
</evidence>
<dbReference type="EMBL" id="NPIC01000003">
    <property type="protein sequence ID" value="RDL36935.1"/>
    <property type="molecule type" value="Genomic_DNA"/>
</dbReference>
<proteinExistence type="predicted"/>
<protein>
    <recommendedName>
        <fullName evidence="3">AMP-dependent synthetase/ligase domain-containing protein</fullName>
    </recommendedName>
</protein>
<dbReference type="RefSeq" id="XP_031869591.1">
    <property type="nucleotide sequence ID" value="XM_032012991.1"/>
</dbReference>
<evidence type="ECO:0000259" key="3">
    <source>
        <dbReference type="Pfam" id="PF00501"/>
    </source>
</evidence>
<gene>
    <name evidence="4" type="ORF">BP5553_04368</name>
</gene>
<dbReference type="Proteomes" id="UP000254866">
    <property type="component" value="Unassembled WGS sequence"/>
</dbReference>
<dbReference type="PROSITE" id="PS00455">
    <property type="entry name" value="AMP_BINDING"/>
    <property type="match status" value="1"/>
</dbReference>
<evidence type="ECO:0000256" key="2">
    <source>
        <dbReference type="ARBA" id="ARBA00022553"/>
    </source>
</evidence>
<dbReference type="GeneID" id="43597217"/>
<keyword evidence="1" id="KW-0596">Phosphopantetheine</keyword>
<dbReference type="PANTHER" id="PTHR43439">
    <property type="entry name" value="PHENYLACETATE-COENZYME A LIGASE"/>
    <property type="match status" value="1"/>
</dbReference>
<dbReference type="STRING" id="2656787.A0A370TN45"/>
<dbReference type="PANTHER" id="PTHR43439:SF2">
    <property type="entry name" value="ENZYME, PUTATIVE (JCVI)-RELATED"/>
    <property type="match status" value="1"/>
</dbReference>
<dbReference type="InterPro" id="IPR051414">
    <property type="entry name" value="Adenylate-forming_Reductase"/>
</dbReference>
<reference evidence="4 5" key="1">
    <citation type="journal article" date="2018" name="IMA Fungus">
        <title>IMA Genome-F 9: Draft genome sequence of Annulohypoxylon stygium, Aspergillus mulundensis, Berkeleyomyces basicola (syn. Thielaviopsis basicola), Ceratocystis smalleyi, two Cercospora beticola strains, Coleophoma cylindrospora, Fusarium fracticaudum, Phialophora cf. hyalina, and Morchella septimelata.</title>
        <authorList>
            <person name="Wingfield B.D."/>
            <person name="Bills G.F."/>
            <person name="Dong Y."/>
            <person name="Huang W."/>
            <person name="Nel W.J."/>
            <person name="Swalarsk-Parry B.S."/>
            <person name="Vaghefi N."/>
            <person name="Wilken P.M."/>
            <person name="An Z."/>
            <person name="de Beer Z.W."/>
            <person name="De Vos L."/>
            <person name="Chen L."/>
            <person name="Duong T.A."/>
            <person name="Gao Y."/>
            <person name="Hammerbacher A."/>
            <person name="Kikkert J.R."/>
            <person name="Li Y."/>
            <person name="Li H."/>
            <person name="Li K."/>
            <person name="Li Q."/>
            <person name="Liu X."/>
            <person name="Ma X."/>
            <person name="Naidoo K."/>
            <person name="Pethybridge S.J."/>
            <person name="Sun J."/>
            <person name="Steenkamp E.T."/>
            <person name="van der Nest M.A."/>
            <person name="van Wyk S."/>
            <person name="Wingfield M.J."/>
            <person name="Xiong C."/>
            <person name="Yue Q."/>
            <person name="Zhang X."/>
        </authorList>
    </citation>
    <scope>NUCLEOTIDE SEQUENCE [LARGE SCALE GENOMIC DNA]</scope>
    <source>
        <strain evidence="4 5">BP 5553</strain>
    </source>
</reference>
<dbReference type="Pfam" id="PF23562">
    <property type="entry name" value="AMP-binding_C_3"/>
    <property type="match status" value="1"/>
</dbReference>
<feature type="domain" description="AMP-dependent synthetase/ligase" evidence="3">
    <location>
        <begin position="45"/>
        <end position="360"/>
    </location>
</feature>
<evidence type="ECO:0000313" key="4">
    <source>
        <dbReference type="EMBL" id="RDL36935.1"/>
    </source>
</evidence>
<dbReference type="AlphaFoldDB" id="A0A370TN45"/>
<dbReference type="InterPro" id="IPR000873">
    <property type="entry name" value="AMP-dep_synth/lig_dom"/>
</dbReference>
<dbReference type="SUPFAM" id="SSF56801">
    <property type="entry name" value="Acetyl-CoA synthetase-like"/>
    <property type="match status" value="1"/>
</dbReference>
<dbReference type="InterPro" id="IPR042099">
    <property type="entry name" value="ANL_N_sf"/>
</dbReference>
<dbReference type="Pfam" id="PF00501">
    <property type="entry name" value="AMP-binding"/>
    <property type="match status" value="1"/>
</dbReference>
<sequence length="561" mass="63612">MALSDLSTTSYGRRLIVSLIDTYAEETPQRIWASVPRNESDLTEGFVDITFREFANAINNAAWWLDSILDSGRGDFETFAYAGPKDIRYPVLAVAAVKVGRKILLPSPFATPEAQEHVLKVTDCKAYLRPTSMATLVQSIVREGSNMKIVTVPELQEWMQPKSQLYPYNKTWEEAMLDPWIVFHTSGTTGLPRPITYTNLMMTSLDIAQTMPDANEETTNTHFSNDRWYTPMPTLHFIGMTVTLQMTVFLGTIVVFGPSTGPATTQTVDLIFQHGNVAGAMLPPSLLEDLCKDQDMLGRVRKLKYVHFAGAPLNKVAGDKISKYVNLMPAIGSTEAGPYFPRVRNDTDWEYYSFRPSMGVVFEQQTKELYELVIHRNKLYERWQQVFYVYPELDRFPTKDLWNRHPVEPDLWAYAGRTDDLVILSHGEDLYASKMEAEITMDPMIRATLLGGEGRPKPFVIIELIEDAEFPATEVAKQALIESLWSAVERANRLCSEYVKIEKSLVLIVNPQKPLARTAKSNVARRESLALYKVEIDAFFLGVVNAQVKKARDYKFSLQDK</sequence>
<organism evidence="4 5">
    <name type="scientific">Venustampulla echinocandica</name>
    <dbReference type="NCBI Taxonomy" id="2656787"/>
    <lineage>
        <taxon>Eukaryota</taxon>
        <taxon>Fungi</taxon>
        <taxon>Dikarya</taxon>
        <taxon>Ascomycota</taxon>
        <taxon>Pezizomycotina</taxon>
        <taxon>Leotiomycetes</taxon>
        <taxon>Helotiales</taxon>
        <taxon>Pleuroascaceae</taxon>
        <taxon>Venustampulla</taxon>
    </lineage>
</organism>
<dbReference type="Gene3D" id="3.40.50.12780">
    <property type="entry name" value="N-terminal domain of ligase-like"/>
    <property type="match status" value="1"/>
</dbReference>
<keyword evidence="2" id="KW-0597">Phosphoprotein</keyword>
<name>A0A370TN45_9HELO</name>
<dbReference type="InterPro" id="IPR020845">
    <property type="entry name" value="AMP-binding_CS"/>
</dbReference>
<evidence type="ECO:0000256" key="1">
    <source>
        <dbReference type="ARBA" id="ARBA00022450"/>
    </source>
</evidence>
<accession>A0A370TN45</accession>
<keyword evidence="5" id="KW-1185">Reference proteome</keyword>
<dbReference type="OrthoDB" id="429813at2759"/>
<comment type="caution">
    <text evidence="4">The sequence shown here is derived from an EMBL/GenBank/DDBJ whole genome shotgun (WGS) entry which is preliminary data.</text>
</comment>